<dbReference type="EMBL" id="FKLO01000073">
    <property type="protein sequence ID" value="SAM70567.1"/>
    <property type="molecule type" value="Genomic_DNA"/>
</dbReference>
<dbReference type="AlphaFoldDB" id="A0A1C3H6K7"/>
<dbReference type="PANTHER" id="PTHR21015:SF28">
    <property type="entry name" value="SLL1722 PROTEIN"/>
    <property type="match status" value="1"/>
</dbReference>
<dbReference type="Proteomes" id="UP000190837">
    <property type="component" value="Unassembled WGS sequence"/>
</dbReference>
<dbReference type="PANTHER" id="PTHR21015">
    <property type="entry name" value="UDP-N-ACETYLGLUCOSAMINE--N-ACETYLMURAMYL-(PENTAPEPTIDE) PYROPHOSPHORYL-UNDECAPRENOL N-ACETYLGLUCOSAMINE TRANSFERASE 1"/>
    <property type="match status" value="1"/>
</dbReference>
<accession>A0A1C3H6K7</accession>
<dbReference type="InterPro" id="IPR007235">
    <property type="entry name" value="Glyco_trans_28_C"/>
</dbReference>
<gene>
    <name evidence="2" type="ORF">CHUV0807_2216</name>
</gene>
<evidence type="ECO:0000259" key="1">
    <source>
        <dbReference type="Pfam" id="PF04101"/>
    </source>
</evidence>
<feature type="domain" description="Glycosyl transferase family 28 C-terminal" evidence="1">
    <location>
        <begin position="266"/>
        <end position="356"/>
    </location>
</feature>
<dbReference type="Pfam" id="PF04101">
    <property type="entry name" value="Glyco_tran_28_C"/>
    <property type="match status" value="1"/>
</dbReference>
<evidence type="ECO:0000313" key="3">
    <source>
        <dbReference type="Proteomes" id="UP000190837"/>
    </source>
</evidence>
<proteinExistence type="predicted"/>
<evidence type="ECO:0000313" key="2">
    <source>
        <dbReference type="EMBL" id="SAM70567.1"/>
    </source>
</evidence>
<dbReference type="Gene3D" id="3.40.50.2000">
    <property type="entry name" value="Glycogen Phosphorylase B"/>
    <property type="match status" value="1"/>
</dbReference>
<sequence length="380" mass="41625">MNNAPRIALYSHDTMGLGHIRRTSLLARALRRPPLNAHVLLLSGIRESGAYPLPDGIDSITLPAYRKHGDGSYGARALGISLERLIALRSQTLAAALDAFAPDVFIVDNVARGALGELDDSLARQQARGCRIVLGLRDIIDEPAAVARQWQKLRTLDTIRDYYDAVWIYGDARLYDTVAAYGLAAAEKPVTYLGYPDPLQRAETGPAPDNETPYALCLLGGGQDGYALAEAFARTTLPDGWRAILLTGAMMPAAERAQLAAILADRPDYQLLEFTPEPLALMRGARAIIAMSGYNTTLELLALNAPMLLVPRIKPRREQWLRAVRLAELGLADCLHPDELSPARISAWLADARPRKTARDRLDFNGLEHINRETLALLTP</sequence>
<dbReference type="RefSeq" id="WP_079541901.1">
    <property type="nucleotide sequence ID" value="NZ_FKLO01000073.1"/>
</dbReference>
<organism evidence="2 3">
    <name type="scientific">Cardiobacterium hominis</name>
    <dbReference type="NCBI Taxonomy" id="2718"/>
    <lineage>
        <taxon>Bacteria</taxon>
        <taxon>Pseudomonadati</taxon>
        <taxon>Pseudomonadota</taxon>
        <taxon>Gammaproteobacteria</taxon>
        <taxon>Cardiobacteriales</taxon>
        <taxon>Cardiobacteriaceae</taxon>
        <taxon>Cardiobacterium</taxon>
    </lineage>
</organism>
<protein>
    <submittedName>
        <fullName evidence="2">Mlr3248 protein</fullName>
    </submittedName>
</protein>
<reference evidence="3" key="1">
    <citation type="submission" date="2016-04" db="EMBL/GenBank/DDBJ databases">
        <authorList>
            <person name="Tagini F."/>
        </authorList>
    </citation>
    <scope>NUCLEOTIDE SEQUENCE [LARGE SCALE GENOMIC DNA]</scope>
    <source>
        <strain evidence="3">CHUV0807</strain>
    </source>
</reference>
<name>A0A1C3H6K7_9GAMM</name>
<dbReference type="GO" id="GO:0016758">
    <property type="term" value="F:hexosyltransferase activity"/>
    <property type="evidence" value="ECO:0007669"/>
    <property type="project" value="InterPro"/>
</dbReference>
<dbReference type="SUPFAM" id="SSF53756">
    <property type="entry name" value="UDP-Glycosyltransferase/glycogen phosphorylase"/>
    <property type="match status" value="1"/>
</dbReference>